<gene>
    <name evidence="1" type="ORF">M119_2655</name>
</gene>
<dbReference type="RefSeq" id="WP_032574156.1">
    <property type="nucleotide sequence ID" value="NZ_JGEU01000034.1"/>
</dbReference>
<organism evidence="1 2">
    <name type="scientific">Bacteroides fragilis str. 3783N1-6</name>
    <dbReference type="NCBI Taxonomy" id="1339310"/>
    <lineage>
        <taxon>Bacteria</taxon>
        <taxon>Pseudomonadati</taxon>
        <taxon>Bacteroidota</taxon>
        <taxon>Bacteroidia</taxon>
        <taxon>Bacteroidales</taxon>
        <taxon>Bacteroidaceae</taxon>
        <taxon>Bacteroides</taxon>
    </lineage>
</organism>
<sequence>MANIYNSEQHIALMKILDARNRSSITPNMPLWKLKLTEEEYTNLKETLAQNICRLEDFGIEAALCYAEWWRRDYNGGIPSREDVAVGLGLPHYCWEQLYKAARQGLKSHGFAFIHSLKGNEYFRTLLNQGGLPVNYIKNGTNLGGFSRFLLGLVEELSSINIDWDDNNLDLIKNFNCIAYLGKAFKNDNIYDVSLQIAHAIISEEDRWLPYDDADSSLSELTKSLKREYRRVKSEHRTTPLSLSWKLRLTSDETANLFVNLNVVKEISSKSIEGLDYQSCYTFDVFVAGILVGKYVRKSLVKDDIGEVIGAIYSRVTVGVANDIKWNGEPVVEVKIRCDNDDRLFPTLCGSYPPNFECPQVFQMLDDNVYSLKPTANAESNIAVFSTDWKCDGSHKLSLNGKLYSAIEFANQVDLHNCVLNEDMTITNEFTPYSAEFRGTYIQWVEQSNFKLLTRIPVISVFDQTGIRVGNIKPKYRVHNSKTDWRNLSNSCLLPFGLVDIKVEFPDNKYEVETFYFIDDMTFVSRNERMFSTELCLDSRHIISAKVDECEDLSVEMIDKNIWKISRDACASKYSPTCNLKIMAEGNPPLRISVVAPFEGIVISDLEGKIVPSGKIISYDNLRYFNIISHGQAGMIDVTYKSDKITDYDKIKHLKSPVIEGIVPLSDYRDLFARMFQLYGANTFDRSSSIELRIYDKCIYIRKFVLDSELISDKIRITDDTNEDTSDFIYDGDVYALPVSEDIKPAELVQIKLESYNRQMNLFTIPDELLNSEAILFSGPESSRRLVPKYYNFGQEDYSLEVRREKSATNIIHWGEKLSKDDVFSGEYWMKTVKAFRIISEFNLPFTTYNAFKAIGRVPKLLVNLILACWLNGASDILIQEIDRFEDELNIAVHWIPRTVWGECIENFICLLPPELSSIITAKLGEITELINGLFNATLSAEVASELIHYVAEGNIGRAHIFSISDINQFKSRIHGYTDNNMDLPLIRFVLQNQYYVDQKMLVSYRVMIEAAMCAAENLAQVKDCINLFSLEGRDYARIINFYQKYFKETYSEIFIGTVKQIASK</sequence>
<dbReference type="AlphaFoldDB" id="A0AB73AMH4"/>
<dbReference type="Proteomes" id="UP000021175">
    <property type="component" value="Unassembled WGS sequence"/>
</dbReference>
<evidence type="ECO:0000313" key="2">
    <source>
        <dbReference type="Proteomes" id="UP000021175"/>
    </source>
</evidence>
<reference evidence="1 2" key="1">
    <citation type="submission" date="2014-02" db="EMBL/GenBank/DDBJ databases">
        <authorList>
            <person name="Sears C."/>
            <person name="Carroll K."/>
            <person name="Sack B.R."/>
            <person name="Qadri F."/>
            <person name="Myers L.L."/>
            <person name="Chung G.-T."/>
            <person name="Escheverria P."/>
            <person name="Fraser C.M."/>
            <person name="Sadzewicz L."/>
            <person name="Shefchek K.A."/>
            <person name="Tallon L."/>
            <person name="Das S.P."/>
            <person name="Daugherty S."/>
            <person name="Mongodin E.F."/>
        </authorList>
    </citation>
    <scope>NUCLEOTIDE SEQUENCE [LARGE SCALE GENOMIC DNA]</scope>
    <source>
        <strain evidence="1 2">3783N1-6</strain>
    </source>
</reference>
<dbReference type="EMBL" id="JGEU01000034">
    <property type="protein sequence ID" value="EYB10317.1"/>
    <property type="molecule type" value="Genomic_DNA"/>
</dbReference>
<accession>A0AB73AMH4</accession>
<name>A0AB73AMH4_BACFG</name>
<comment type="caution">
    <text evidence="1">The sequence shown here is derived from an EMBL/GenBank/DDBJ whole genome shotgun (WGS) entry which is preliminary data.</text>
</comment>
<evidence type="ECO:0000313" key="1">
    <source>
        <dbReference type="EMBL" id="EYB10317.1"/>
    </source>
</evidence>
<proteinExistence type="predicted"/>
<protein>
    <submittedName>
        <fullName evidence="1">Uncharacterized protein</fullName>
    </submittedName>
</protein>